<feature type="repeat" description="ANK" evidence="3">
    <location>
        <begin position="2468"/>
        <end position="2490"/>
    </location>
</feature>
<feature type="repeat" description="ANK" evidence="3">
    <location>
        <begin position="1114"/>
        <end position="1146"/>
    </location>
</feature>
<feature type="repeat" description="ANK" evidence="3">
    <location>
        <begin position="1924"/>
        <end position="1946"/>
    </location>
</feature>
<feature type="repeat" description="ANK" evidence="3">
    <location>
        <begin position="1240"/>
        <end position="1260"/>
    </location>
</feature>
<sequence>MKVKAFMSINDYYDVYDKVKSLSAHWKSMAISLRLRMNDINSIEAAHWGNPLSCLQQILEYWLRKDYDYETHGPPCWRIMCVAVREGGGNPALAQEISLNHLLPVAEGATEDVSHTKSTASKGTSIYVGSERNFSLLNKIYDLQKEFAEAIRVTKGSLKPKILPKIIDYLEIHILALLGPHRTNQDAVRAVRDEFCSIKSIKDLFTVLQDKYISWFNYEIMVRLASVFLRKKRSLKRMWSMYEDKLKDYFINSGGLLKDVDAVQFGIMDAPPDICDPLLYENTSTPLHDACWRGLENEVQWLIDTFKYDTFSQSSLHGWTPLHSASYGGHLELLQLLIHQYGCDPNASDHNNVSILHMASYKGHISIVQYLIDTCHVPLDQPDESNVTALLYAAIGGHPELVEFFVNRNCNTSQVNFADASLSLLACMSGQIALVHKLEDLGLFSPSCKSSLDTNILHYTCQSANDNLELFQYLLSQHQLNIDSKDRYGRTPLHTASLHALSDIAEFIMNTLDSDSLQSLLIADPDKSCLHYASIARSKIKGGNVYCKLVSSHDIPIVDVVNATGIRKNVNFFKSKQRLNFLSSILRKASIYPNFKVNPTAKSLLYLASQSGNTLLIKALQEYNISFSLNRDQSPVHRAASSGSTTMLNYIISQYNLDANMPDPAGRTPLMHSCSSGSINAIDYLITCHNSDPNITDFNGMTSLHHSCRNGHIDVTQYLIEVQHCDVNRTDNEGCTLVHHAASSGNFNLVQYLITEQGLSPTAVDKNGLTALHYASRTLNLHLVQKLVVTHHLDPQRAAKNGRLPIHDAAQSGAIFILDYFVKSCKRNLNQKDTKGWSVFHYSSINGNSHFVKHVISQYPKCSKLLHATDGMGNLPLHVACQSGNARLVTFLIDDMKCDVTATNKRGKSCISFACSSNNLNLVQLLIQQYKLNPFAGNKYNFTDLLHLAVENDCVDILEWCQQFSVDIANYNNRNSYTLAHLAAYNGALKFLKHLINEYQYDINATTTDTGSTNLHLACEGGHLSVILYLTSFSQCNVAATTLDGSTVLHKTCMHSQSFPILKHLVENHQLDLCAINDDGMAPIHIACSKGSLDSVQYIIEHSPSLLELPESIHGHTPFLISVMYNQLEVVQYLIGKNCNLSASDYEGLKSAHLLARNGSLKALKYLIDNNHCDLNATNHQDHTPLHVAILANQFEIIEYILNKSIPSVTVDWLREVKYSLDSPQDLHTTSLNINAQDKDGNTPLHLACQRGKKDIVSLLAKSCHSSSYFLIANKKGGTPLHLVAAVDSNDAAEALLVSVTGSLRSELFTARDYEGSTVFHTACSISDYYDVYDKVKSLSAHWKSMAISLRLRMNDINSIEAAHRGNPLSCLQQILEYWLRKDYDYETHGSPCWRIMCVAVREGGGNPALAQEISLNHLLPVAEGVTVDVSLIRSTFSKGTSIYVASERNFSLLNKIYNLQKEFAEAIRVTKVSFKPKLLLQIIEYLKSHIVSLLGPPKNSQVVVQAVREEFCNCKSVEDLFTVLQDKYISWFNYEIIIRLVSVFLRKKRSLKRMWSMYEDKLKDYFINSGGLLKDVDAVQFGIMDAPPGTRVMIAKVEREDYTLADLFFFHRAIPRELDIPEMRLYFSFVTIGSLHLHYLIPDYLYFLLFPLTEKLQKQLASIGIIEITCDKYVYDLKELMVSQEIKHSSAKIGSTTVLRYIISQYNLDANLPDHIGRTPLMHSCSSGSINAVEYLINCHNSDPNITDLDGMTCLHHSCRNGHIDFTQYLIEVQHCDVNKTDDEGRTLVHHAASSGNFNLVQYLITEQGLSPTAADKNGLTALHYASRTLNLHLVQKLVVTHQLKPHQADSNGKLPIHYAAQSGAIFILDYFAKSCKCNLNQADGDGQNIFHYSSRNGSSNFIKHIISQYPKCNKLLHAADSMGNLPLHVACQSGNAQLVTFLIDDIKCDVTATNRHSKTCVSFACSSNNLNLVQLLIQQYKLNPFAGSNYEFTKLLHEAVENDCVDILEWCKPYGVDIANYSSRNSHTLAHLAAYNGALKFLKYLINEYQCDVNATATDGSTSLHFACQRGHLSAILYLTTLPQCNVAATTLDGSTVLHKASMCSQSFLILKHLVENHQLDLCGVNDDGMAPIHIACSKGKLDSVQYIIEHSPSLLELPESVHGHTPFLISVMYNQLEVAQYLIGKNCNLSASDDEGFKSAHVSANNGRLNVLKYLVDNNYCDLNATNHQGHTPLHIAILANRFKIIEYILNKSTPTVTVNWLREVKYSLDIPQDLHTTNLHINAQDQDGNTPLHLACQKGKKNVVSLLVKSCHSSSYFLIANKKGETPLHLVAAVGSNGAAKALLVSVTRSLCSELFTARDNEGCTVFHTACSNGHLDVFRFFCNIYPDGVHVIDDKQRGLLYAACKGRDIDIVKDLIKKYKLDPESKDIDGTSCLHLLAGRGHVEMYRYLKHCIHSTAIPYDKIGRTPLHYACSSGRMNMAIYLIETYSCSPDDPDYNGYTAVHAACESGSIELVRYFLTNLKCNAYTETKELQTLLYFASKSSNLELVRYLFDVIKIKPCPHDIKVAQSINPDSSVVKYLQKVHDKLLVEEESRKTKEVDVTKSWWSSLKTMAQNISK</sequence>
<evidence type="ECO:0000256" key="2">
    <source>
        <dbReference type="ARBA" id="ARBA00023043"/>
    </source>
</evidence>
<reference evidence="4" key="1">
    <citation type="submission" date="2017-05" db="UniProtKB">
        <authorList>
            <consortium name="EnsemblMetazoa"/>
        </authorList>
    </citation>
    <scope>IDENTIFICATION</scope>
</reference>
<dbReference type="InParanoid" id="A0A1X7U9N2"/>
<dbReference type="eggNOG" id="KOG4177">
    <property type="taxonomic scope" value="Eukaryota"/>
</dbReference>
<dbReference type="PANTHER" id="PTHR24198">
    <property type="entry name" value="ANKYRIN REPEAT AND PROTEIN KINASE DOMAIN-CONTAINING PROTEIN"/>
    <property type="match status" value="1"/>
</dbReference>
<evidence type="ECO:0000256" key="3">
    <source>
        <dbReference type="PROSITE-ProRule" id="PRU00023"/>
    </source>
</evidence>
<organism evidence="4">
    <name type="scientific">Amphimedon queenslandica</name>
    <name type="common">Sponge</name>
    <dbReference type="NCBI Taxonomy" id="400682"/>
    <lineage>
        <taxon>Eukaryota</taxon>
        <taxon>Metazoa</taxon>
        <taxon>Porifera</taxon>
        <taxon>Demospongiae</taxon>
        <taxon>Heteroscleromorpha</taxon>
        <taxon>Haplosclerida</taxon>
        <taxon>Niphatidae</taxon>
        <taxon>Amphimedon</taxon>
    </lineage>
</organism>
<dbReference type="PROSITE" id="PS50088">
    <property type="entry name" value="ANK_REPEAT"/>
    <property type="match status" value="14"/>
</dbReference>
<dbReference type="SMART" id="SM00248">
    <property type="entry name" value="ANK"/>
    <property type="match status" value="50"/>
</dbReference>
<dbReference type="PROSITE" id="PS50297">
    <property type="entry name" value="ANK_REP_REGION"/>
    <property type="match status" value="13"/>
</dbReference>
<feature type="repeat" description="ANK" evidence="3">
    <location>
        <begin position="2502"/>
        <end position="2523"/>
    </location>
</feature>
<dbReference type="EnsemblMetazoa" id="Aqu2.1.24368_001">
    <property type="protein sequence ID" value="Aqu2.1.24368_001"/>
    <property type="gene ID" value="Aqu2.1.24368"/>
</dbReference>
<dbReference type="InterPro" id="IPR011029">
    <property type="entry name" value="DEATH-like_dom_sf"/>
</dbReference>
<name>A0A1X7U9N2_AMPQE</name>
<evidence type="ECO:0000256" key="1">
    <source>
        <dbReference type="ARBA" id="ARBA00022737"/>
    </source>
</evidence>
<dbReference type="PANTHER" id="PTHR24198:SF165">
    <property type="entry name" value="ANKYRIN REPEAT-CONTAINING PROTEIN-RELATED"/>
    <property type="match status" value="1"/>
</dbReference>
<dbReference type="InterPro" id="IPR002110">
    <property type="entry name" value="Ankyrin_rpt"/>
</dbReference>
<feature type="repeat" description="ANK" evidence="3">
    <location>
        <begin position="2291"/>
        <end position="2313"/>
    </location>
</feature>
<dbReference type="Pfam" id="PF12796">
    <property type="entry name" value="Ank_2"/>
    <property type="match status" value="15"/>
</dbReference>
<feature type="repeat" description="ANK" evidence="3">
    <location>
        <begin position="1785"/>
        <end position="1818"/>
    </location>
</feature>
<dbReference type="OrthoDB" id="341259at2759"/>
<keyword evidence="1" id="KW-0677">Repeat</keyword>
<proteinExistence type="predicted"/>
<evidence type="ECO:0000313" key="4">
    <source>
        <dbReference type="EnsemblMetazoa" id="Aqu2.1.24368_001"/>
    </source>
</evidence>
<feature type="repeat" description="ANK" evidence="3">
    <location>
        <begin position="1079"/>
        <end position="1106"/>
    </location>
</feature>
<dbReference type="CDD" id="cd01670">
    <property type="entry name" value="Death"/>
    <property type="match status" value="1"/>
</dbReference>
<feature type="repeat" description="ANK" evidence="3">
    <location>
        <begin position="2165"/>
        <end position="2197"/>
    </location>
</feature>
<keyword evidence="2 3" id="KW-0040">ANK repeat</keyword>
<feature type="repeat" description="ANK" evidence="3">
    <location>
        <begin position="2232"/>
        <end position="2256"/>
    </location>
</feature>
<dbReference type="Gene3D" id="1.10.533.10">
    <property type="entry name" value="Death Domain, Fas"/>
    <property type="match status" value="1"/>
</dbReference>
<protein>
    <submittedName>
        <fullName evidence="4">Uncharacterized protein</fullName>
    </submittedName>
</protein>
<dbReference type="Pfam" id="PF13637">
    <property type="entry name" value="Ank_4"/>
    <property type="match status" value="1"/>
</dbReference>
<feature type="repeat" description="ANK" evidence="3">
    <location>
        <begin position="2130"/>
        <end position="2157"/>
    </location>
</feature>
<feature type="repeat" description="ANK" evidence="3">
    <location>
        <begin position="317"/>
        <end position="350"/>
    </location>
</feature>
<dbReference type="eggNOG" id="KOG0192">
    <property type="taxonomic scope" value="Eukaryota"/>
</dbReference>
<feature type="repeat" description="ANK" evidence="3">
    <location>
        <begin position="872"/>
        <end position="894"/>
    </location>
</feature>
<dbReference type="InterPro" id="IPR036770">
    <property type="entry name" value="Ankyrin_rpt-contain_sf"/>
</dbReference>
<dbReference type="SUPFAM" id="SSF48403">
    <property type="entry name" value="Ankyrin repeat"/>
    <property type="match status" value="6"/>
</dbReference>
<dbReference type="Gene3D" id="1.25.40.20">
    <property type="entry name" value="Ankyrin repeat-containing domain"/>
    <property type="match status" value="11"/>
</dbReference>
<feature type="repeat" description="ANK" evidence="3">
    <location>
        <begin position="699"/>
        <end position="721"/>
    </location>
</feature>
<accession>A0A1X7U9N2</accession>